<proteinExistence type="predicted"/>
<feature type="signal peptide" evidence="2">
    <location>
        <begin position="1"/>
        <end position="18"/>
    </location>
</feature>
<gene>
    <name evidence="3" type="ORF">KUA55_17055</name>
</gene>
<comment type="caution">
    <text evidence="3">The sequence shown here is derived from an EMBL/GenBank/DDBJ whole genome shotgun (WGS) entry which is preliminary data.</text>
</comment>
<dbReference type="RefSeq" id="WP_218327588.1">
    <property type="nucleotide sequence ID" value="NZ_JAHUZB010000011.1"/>
</dbReference>
<evidence type="ECO:0000256" key="2">
    <source>
        <dbReference type="SAM" id="SignalP"/>
    </source>
</evidence>
<organism evidence="3 4">
    <name type="scientific">Enterococcus alishanensis</name>
    <dbReference type="NCBI Taxonomy" id="1303817"/>
    <lineage>
        <taxon>Bacteria</taxon>
        <taxon>Bacillati</taxon>
        <taxon>Bacillota</taxon>
        <taxon>Bacilli</taxon>
        <taxon>Lactobacillales</taxon>
        <taxon>Enterococcaceae</taxon>
        <taxon>Enterococcus</taxon>
    </lineage>
</organism>
<accession>A0ABS6THB1</accession>
<dbReference type="EMBL" id="JAHUZB010000011">
    <property type="protein sequence ID" value="MBV7392374.1"/>
    <property type="molecule type" value="Genomic_DNA"/>
</dbReference>
<keyword evidence="2" id="KW-0732">Signal</keyword>
<evidence type="ECO:0000313" key="4">
    <source>
        <dbReference type="Proteomes" id="UP000774130"/>
    </source>
</evidence>
<sequence>MKKISVIFLGIVTLLSLAACSNKGTSPSSSSTSTSISEKSSKSNDVTTSSTAASTESSSSNYLSLMIEAAQSQLPSLKAQAGDSVADITIEEGPDSTVIYNYTFAQAPGVAIDAEAMKPTLVKAMKPTLDSLKGFVPDAKIEVNYLNPDGSQVASFTITQEDTAQVSE</sequence>
<feature type="region of interest" description="Disordered" evidence="1">
    <location>
        <begin position="21"/>
        <end position="54"/>
    </location>
</feature>
<evidence type="ECO:0000256" key="1">
    <source>
        <dbReference type="SAM" id="MobiDB-lite"/>
    </source>
</evidence>
<feature type="compositionally biased region" description="Low complexity" evidence="1">
    <location>
        <begin position="21"/>
        <end position="38"/>
    </location>
</feature>
<dbReference type="PROSITE" id="PS51257">
    <property type="entry name" value="PROKAR_LIPOPROTEIN"/>
    <property type="match status" value="1"/>
</dbReference>
<evidence type="ECO:0000313" key="3">
    <source>
        <dbReference type="EMBL" id="MBV7392374.1"/>
    </source>
</evidence>
<protein>
    <submittedName>
        <fullName evidence="3">DUF4854 domain-containing protein</fullName>
    </submittedName>
</protein>
<feature type="chain" id="PRO_5046150841" evidence="2">
    <location>
        <begin position="19"/>
        <end position="168"/>
    </location>
</feature>
<dbReference type="Proteomes" id="UP000774130">
    <property type="component" value="Unassembled WGS sequence"/>
</dbReference>
<reference evidence="3 4" key="1">
    <citation type="submission" date="2021-06" db="EMBL/GenBank/DDBJ databases">
        <title>Enterococcus alishanensis sp. nov., a novel lactic acid bacterium isolated from fresh coffee beans.</title>
        <authorList>
            <person name="Chen Y.-S."/>
        </authorList>
    </citation>
    <scope>NUCLEOTIDE SEQUENCE [LARGE SCALE GENOMIC DNA]</scope>
    <source>
        <strain evidence="3 4">ALS3</strain>
    </source>
</reference>
<keyword evidence="4" id="KW-1185">Reference proteome</keyword>
<name>A0ABS6THB1_9ENTE</name>